<dbReference type="GO" id="GO:0016616">
    <property type="term" value="F:oxidoreductase activity, acting on the CH-OH group of donors, NAD or NADP as acceptor"/>
    <property type="evidence" value="ECO:0007669"/>
    <property type="project" value="UniProtKB-ARBA"/>
</dbReference>
<gene>
    <name evidence="3" type="primary">ydfG_1</name>
    <name evidence="3" type="ORF">Pla163_19140</name>
</gene>
<evidence type="ECO:0000256" key="1">
    <source>
        <dbReference type="ARBA" id="ARBA00006484"/>
    </source>
</evidence>
<evidence type="ECO:0000313" key="3">
    <source>
        <dbReference type="EMBL" id="QDU84800.1"/>
    </source>
</evidence>
<dbReference type="Gene3D" id="3.40.50.720">
    <property type="entry name" value="NAD(P)-binding Rossmann-like Domain"/>
    <property type="match status" value="1"/>
</dbReference>
<evidence type="ECO:0000313" key="4">
    <source>
        <dbReference type="Proteomes" id="UP000319342"/>
    </source>
</evidence>
<comment type="similarity">
    <text evidence="1">Belongs to the short-chain dehydrogenases/reductases (SDR) family.</text>
</comment>
<dbReference type="FunFam" id="3.40.50.720:FF:000047">
    <property type="entry name" value="NADP-dependent L-serine/L-allo-threonine dehydrogenase"/>
    <property type="match status" value="1"/>
</dbReference>
<dbReference type="InterPro" id="IPR020904">
    <property type="entry name" value="Sc_DH/Rdtase_CS"/>
</dbReference>
<accession>A0A518D000</accession>
<keyword evidence="4" id="KW-1185">Reference proteome</keyword>
<dbReference type="PANTHER" id="PTHR42901:SF1">
    <property type="entry name" value="ALCOHOL DEHYDROGENASE"/>
    <property type="match status" value="1"/>
</dbReference>
<dbReference type="PROSITE" id="PS00061">
    <property type="entry name" value="ADH_SHORT"/>
    <property type="match status" value="1"/>
</dbReference>
<dbReference type="Proteomes" id="UP000319342">
    <property type="component" value="Chromosome"/>
</dbReference>
<dbReference type="PRINTS" id="PR00081">
    <property type="entry name" value="GDHRDH"/>
</dbReference>
<protein>
    <submittedName>
        <fullName evidence="3">NADP-dependent 3-hydroxy acid dehydrogenase YdfG</fullName>
        <ecNumber evidence="3">1.1.1.-</ecNumber>
    </submittedName>
</protein>
<dbReference type="PANTHER" id="PTHR42901">
    <property type="entry name" value="ALCOHOL DEHYDROGENASE"/>
    <property type="match status" value="1"/>
</dbReference>
<sequence>MSSTIDPTRPLAGRLALVTGASAGIGAATARALFAAGARPFLAARREERLVELSRELGDCPFAALDVRDAAGVQAALAGQAFDIVVNNAGLASGVDPLPNVSAADVDLMLDTNVKGVLNVARATLPGMLERDRGDHVVLGSVAGRQVYPGGGVYCATKHAVRALYEGLRQDAAGHGVRFTTVDPGMVETEFSNVRFKGDGEKAAAVYKGFEALRPSDVADAILFALSRPAHVNIGEIVLWPTAQASTTRVTRS</sequence>
<dbReference type="AlphaFoldDB" id="A0A518D000"/>
<reference evidence="3 4" key="1">
    <citation type="submission" date="2019-02" db="EMBL/GenBank/DDBJ databases">
        <title>Deep-cultivation of Planctomycetes and their phenomic and genomic characterization uncovers novel biology.</title>
        <authorList>
            <person name="Wiegand S."/>
            <person name="Jogler M."/>
            <person name="Boedeker C."/>
            <person name="Pinto D."/>
            <person name="Vollmers J."/>
            <person name="Rivas-Marin E."/>
            <person name="Kohn T."/>
            <person name="Peeters S.H."/>
            <person name="Heuer A."/>
            <person name="Rast P."/>
            <person name="Oberbeckmann S."/>
            <person name="Bunk B."/>
            <person name="Jeske O."/>
            <person name="Meyerdierks A."/>
            <person name="Storesund J.E."/>
            <person name="Kallscheuer N."/>
            <person name="Luecker S."/>
            <person name="Lage O.M."/>
            <person name="Pohl T."/>
            <person name="Merkel B.J."/>
            <person name="Hornburger P."/>
            <person name="Mueller R.-W."/>
            <person name="Bruemmer F."/>
            <person name="Labrenz M."/>
            <person name="Spormann A.M."/>
            <person name="Op den Camp H."/>
            <person name="Overmann J."/>
            <person name="Amann R."/>
            <person name="Jetten M.S.M."/>
            <person name="Mascher T."/>
            <person name="Medema M.H."/>
            <person name="Devos D.P."/>
            <person name="Kaster A.-K."/>
            <person name="Ovreas L."/>
            <person name="Rohde M."/>
            <person name="Galperin M.Y."/>
            <person name="Jogler C."/>
        </authorList>
    </citation>
    <scope>NUCLEOTIDE SEQUENCE [LARGE SCALE GENOMIC DNA]</scope>
    <source>
        <strain evidence="3 4">Pla163</strain>
    </source>
</reference>
<proteinExistence type="inferred from homology"/>
<dbReference type="RefSeq" id="WP_145186993.1">
    <property type="nucleotide sequence ID" value="NZ_CP036290.1"/>
</dbReference>
<dbReference type="Pfam" id="PF00106">
    <property type="entry name" value="adh_short"/>
    <property type="match status" value="1"/>
</dbReference>
<dbReference type="InterPro" id="IPR036291">
    <property type="entry name" value="NAD(P)-bd_dom_sf"/>
</dbReference>
<dbReference type="OrthoDB" id="9803333at2"/>
<keyword evidence="2 3" id="KW-0560">Oxidoreductase</keyword>
<dbReference type="EMBL" id="CP036290">
    <property type="protein sequence ID" value="QDU84800.1"/>
    <property type="molecule type" value="Genomic_DNA"/>
</dbReference>
<organism evidence="3 4">
    <name type="scientific">Rohdeia mirabilis</name>
    <dbReference type="NCBI Taxonomy" id="2528008"/>
    <lineage>
        <taxon>Bacteria</taxon>
        <taxon>Pseudomonadati</taxon>
        <taxon>Planctomycetota</taxon>
        <taxon>Planctomycetia</taxon>
        <taxon>Planctomycetia incertae sedis</taxon>
        <taxon>Rohdeia</taxon>
    </lineage>
</organism>
<dbReference type="InterPro" id="IPR002347">
    <property type="entry name" value="SDR_fam"/>
</dbReference>
<evidence type="ECO:0000256" key="2">
    <source>
        <dbReference type="ARBA" id="ARBA00023002"/>
    </source>
</evidence>
<dbReference type="SUPFAM" id="SSF51735">
    <property type="entry name" value="NAD(P)-binding Rossmann-fold domains"/>
    <property type="match status" value="1"/>
</dbReference>
<name>A0A518D000_9BACT</name>
<dbReference type="EC" id="1.1.1.-" evidence="3"/>